<reference evidence="1 2" key="1">
    <citation type="submission" date="2015-09" db="EMBL/GenBank/DDBJ databases">
        <authorList>
            <consortium name="Pathogen Informatics"/>
        </authorList>
    </citation>
    <scope>NUCLEOTIDE SEQUENCE [LARGE SCALE GENOMIC DNA]</scope>
    <source>
        <strain evidence="1 2">2789STDY5834876</strain>
    </source>
</reference>
<proteinExistence type="predicted"/>
<dbReference type="EMBL" id="CYZU01000048">
    <property type="protein sequence ID" value="CUO98495.1"/>
    <property type="molecule type" value="Genomic_DNA"/>
</dbReference>
<dbReference type="AlphaFoldDB" id="A0A174JMV7"/>
<organism evidence="1 2">
    <name type="scientific">Faecalicatena contorta</name>
    <dbReference type="NCBI Taxonomy" id="39482"/>
    <lineage>
        <taxon>Bacteria</taxon>
        <taxon>Bacillati</taxon>
        <taxon>Bacillota</taxon>
        <taxon>Clostridia</taxon>
        <taxon>Lachnospirales</taxon>
        <taxon>Lachnospiraceae</taxon>
        <taxon>Faecalicatena</taxon>
    </lineage>
</organism>
<dbReference type="STRING" id="39482.ERS852491_03921"/>
<evidence type="ECO:0000313" key="1">
    <source>
        <dbReference type="EMBL" id="CUO98495.1"/>
    </source>
</evidence>
<dbReference type="Proteomes" id="UP000095544">
    <property type="component" value="Unassembled WGS sequence"/>
</dbReference>
<accession>A0A174JMV7</accession>
<evidence type="ECO:0000313" key="2">
    <source>
        <dbReference type="Proteomes" id="UP000095544"/>
    </source>
</evidence>
<name>A0A174JMV7_9FIRM</name>
<dbReference type="RefSeq" id="WP_070102494.1">
    <property type="nucleotide sequence ID" value="NZ_CYZU01000048.1"/>
</dbReference>
<gene>
    <name evidence="1" type="ORF">ERS852491_03921</name>
</gene>
<sequence>MMESGLKELVQYGNELAEPNLVERMAVTYSDKKLYPVDEVRRAEALEMSTLTSLVEYIKSNTDKSTDKMIVQVISPCEVRLVSALDDDRKREILVDVNAQIPNFDFGKYMGHESFIIALQSKFIPNGDSELLLKFAGTVENGTVAQYGDDGVTQKATIKTGIASKGEAVVPNPVKLRPFRTFIEVEQPESAFVFRMRQDEISGVGCAIFEADGGAWKNVAMIAIKEYLQQGLSEYPAFTVIS</sequence>
<evidence type="ECO:0008006" key="3">
    <source>
        <dbReference type="Google" id="ProtNLM"/>
    </source>
</evidence>
<protein>
    <recommendedName>
        <fullName evidence="3">Phage-related protein</fullName>
    </recommendedName>
</protein>